<evidence type="ECO:0000313" key="5">
    <source>
        <dbReference type="EMBL" id="KAL1412034.1"/>
    </source>
</evidence>
<keyword evidence="2" id="KW-1133">Transmembrane helix</keyword>
<comment type="caution">
    <text evidence="5">The sequence shown here is derived from an EMBL/GenBank/DDBJ whole genome shotgun (WGS) entry which is preliminary data.</text>
</comment>
<dbReference type="Proteomes" id="UP001565368">
    <property type="component" value="Unassembled WGS sequence"/>
</dbReference>
<feature type="chain" id="PRO_5046855494" description="ThuA-like domain-containing protein" evidence="3">
    <location>
        <begin position="21"/>
        <end position="324"/>
    </location>
</feature>
<feature type="signal peptide" evidence="3">
    <location>
        <begin position="1"/>
        <end position="20"/>
    </location>
</feature>
<evidence type="ECO:0000256" key="3">
    <source>
        <dbReference type="SAM" id="SignalP"/>
    </source>
</evidence>
<dbReference type="EMBL" id="JBBXJM010000002">
    <property type="protein sequence ID" value="KAL1412034.1"/>
    <property type="molecule type" value="Genomic_DNA"/>
</dbReference>
<name>A0ABR3QBC3_9TREE</name>
<evidence type="ECO:0000256" key="2">
    <source>
        <dbReference type="SAM" id="Phobius"/>
    </source>
</evidence>
<protein>
    <recommendedName>
        <fullName evidence="4">ThuA-like domain-containing protein</fullName>
    </recommendedName>
</protein>
<keyword evidence="2" id="KW-0812">Transmembrane</keyword>
<sequence length="324" mass="33640">MLSRIRPLLLIALMTATITAQSTPKVLVYTATRGYRHDSIPTAIDVLGREAASHGVRFEFSEDPGLFTDSTLAGFDGVLFVSNSEEVLDHAGQAALQRFFQGGGVYAGVHSASACLYNDTTYLQAVGALFDYHPSLQEATFLPLDKTHPATAHLPDQWRYTEEVYYFRSDPRSVGATVLLTVDEASYKTWYIESPESAQPLREGAAKAGRSFYTSLGHLNSTWENSTFIQHIFGGLTWALEGASTRAYGQGLVGVTDNVTVSASASASGTASGTAASGSHAASPGASAAPSASGSAKPSSAAVPAAGVAALAVGAAVAGAAVVL</sequence>
<feature type="region of interest" description="Disordered" evidence="1">
    <location>
        <begin position="273"/>
        <end position="294"/>
    </location>
</feature>
<gene>
    <name evidence="5" type="ORF">Q8F55_003031</name>
</gene>
<evidence type="ECO:0000256" key="1">
    <source>
        <dbReference type="SAM" id="MobiDB-lite"/>
    </source>
</evidence>
<keyword evidence="3" id="KW-0732">Signal</keyword>
<keyword evidence="6" id="KW-1185">Reference proteome</keyword>
<dbReference type="PANTHER" id="PTHR40469:SF2">
    <property type="entry name" value="GALACTOSE-BINDING DOMAIN-LIKE SUPERFAMILY PROTEIN"/>
    <property type="match status" value="1"/>
</dbReference>
<accession>A0ABR3QBC3</accession>
<dbReference type="GeneID" id="95984074"/>
<reference evidence="5 6" key="1">
    <citation type="submission" date="2023-08" db="EMBL/GenBank/DDBJ databases">
        <title>Annotated Genome Sequence of Vanrija albida AlHP1.</title>
        <authorList>
            <person name="Herzog R."/>
        </authorList>
    </citation>
    <scope>NUCLEOTIDE SEQUENCE [LARGE SCALE GENOMIC DNA]</scope>
    <source>
        <strain evidence="5 6">AlHP1</strain>
    </source>
</reference>
<keyword evidence="2" id="KW-0472">Membrane</keyword>
<feature type="domain" description="ThuA-like" evidence="4">
    <location>
        <begin position="25"/>
        <end position="239"/>
    </location>
</feature>
<evidence type="ECO:0000259" key="4">
    <source>
        <dbReference type="Pfam" id="PF06283"/>
    </source>
</evidence>
<dbReference type="RefSeq" id="XP_069211978.1">
    <property type="nucleotide sequence ID" value="XM_069351592.1"/>
</dbReference>
<feature type="transmembrane region" description="Helical" evidence="2">
    <location>
        <begin position="301"/>
        <end position="323"/>
    </location>
</feature>
<proteinExistence type="predicted"/>
<dbReference type="InterPro" id="IPR029062">
    <property type="entry name" value="Class_I_gatase-like"/>
</dbReference>
<dbReference type="PANTHER" id="PTHR40469">
    <property type="entry name" value="SECRETED GLYCOSYL HYDROLASE"/>
    <property type="match status" value="1"/>
</dbReference>
<organism evidence="5 6">
    <name type="scientific">Vanrija albida</name>
    <dbReference type="NCBI Taxonomy" id="181172"/>
    <lineage>
        <taxon>Eukaryota</taxon>
        <taxon>Fungi</taxon>
        <taxon>Dikarya</taxon>
        <taxon>Basidiomycota</taxon>
        <taxon>Agaricomycotina</taxon>
        <taxon>Tremellomycetes</taxon>
        <taxon>Trichosporonales</taxon>
        <taxon>Trichosporonaceae</taxon>
        <taxon>Vanrija</taxon>
    </lineage>
</organism>
<dbReference type="Gene3D" id="3.40.50.880">
    <property type="match status" value="1"/>
</dbReference>
<dbReference type="Pfam" id="PF06283">
    <property type="entry name" value="ThuA"/>
    <property type="match status" value="1"/>
</dbReference>
<evidence type="ECO:0000313" key="6">
    <source>
        <dbReference type="Proteomes" id="UP001565368"/>
    </source>
</evidence>
<dbReference type="InterPro" id="IPR029010">
    <property type="entry name" value="ThuA-like"/>
</dbReference>
<dbReference type="SUPFAM" id="SSF52317">
    <property type="entry name" value="Class I glutamine amidotransferase-like"/>
    <property type="match status" value="1"/>
</dbReference>